<proteinExistence type="predicted"/>
<gene>
    <name evidence="2" type="primary">bpoC_2</name>
    <name evidence="2" type="ORF">NRB56_04010</name>
</gene>
<organism evidence="2 3">
    <name type="scientific">Nocardia aurantia</name>
    <dbReference type="NCBI Taxonomy" id="2585199"/>
    <lineage>
        <taxon>Bacteria</taxon>
        <taxon>Bacillati</taxon>
        <taxon>Actinomycetota</taxon>
        <taxon>Actinomycetes</taxon>
        <taxon>Mycobacteriales</taxon>
        <taxon>Nocardiaceae</taxon>
        <taxon>Nocardia</taxon>
    </lineage>
</organism>
<dbReference type="AlphaFoldDB" id="A0A7K0DGN2"/>
<reference evidence="2 3" key="1">
    <citation type="submission" date="2019-10" db="EMBL/GenBank/DDBJ databases">
        <title>Nocardia macrotermitis sp. nov. and Nocardia aurantia sp. nov., isolated from the gut of fungus growing-termite Macrotermes natalensis.</title>
        <authorList>
            <person name="Benndorf R."/>
            <person name="Schwitalla J."/>
            <person name="Martin K."/>
            <person name="De Beer W."/>
            <person name="Kaster A.-K."/>
            <person name="Vollmers J."/>
            <person name="Poulsen M."/>
            <person name="Beemelmanns C."/>
        </authorList>
    </citation>
    <scope>NUCLEOTIDE SEQUENCE [LARGE SCALE GENOMIC DNA]</scope>
    <source>
        <strain evidence="2 3">RB56</strain>
    </source>
</reference>
<accession>A0A7K0DGN2</accession>
<sequence length="256" mass="27204">MREICVGSARIPYRVFGSGRPLVLVHGGSPGSKAWEVAASALAESRMVVLPDLSGSDAARDDGGELTVEVLAEQVAAVISDLGQGPADAAGHSMGGAVVAALAVARPELVRSLVLVTGWTGRGDRYLREATVLWRQLAGDTEAFARYSMLIAFSREYLESVPAGTVAEMAAAYRPVPGRLRQIDLALRLDVRDLLPEVSVPTLVIGCSRDTLISARYSRELAAAITGAEYAEIESGHQVMVERPEEFVELVRGFAG</sequence>
<name>A0A7K0DGN2_9NOCA</name>
<keyword evidence="3" id="KW-1185">Reference proteome</keyword>
<dbReference type="EMBL" id="WEGI01000001">
    <property type="protein sequence ID" value="MQY24848.1"/>
    <property type="molecule type" value="Genomic_DNA"/>
</dbReference>
<comment type="caution">
    <text evidence="2">The sequence shown here is derived from an EMBL/GenBank/DDBJ whole genome shotgun (WGS) entry which is preliminary data.</text>
</comment>
<dbReference type="GO" id="GO:0019806">
    <property type="term" value="F:bromide peroxidase activity"/>
    <property type="evidence" value="ECO:0007669"/>
    <property type="project" value="UniProtKB-EC"/>
</dbReference>
<dbReference type="Gene3D" id="3.40.50.1820">
    <property type="entry name" value="alpha/beta hydrolase"/>
    <property type="match status" value="1"/>
</dbReference>
<protein>
    <submittedName>
        <fullName evidence="2">Putative non-heme bromoperoxidase BpoC</fullName>
        <ecNumber evidence="2">1.11.1.18</ecNumber>
    </submittedName>
</protein>
<dbReference type="InterPro" id="IPR050228">
    <property type="entry name" value="Carboxylesterase_BioH"/>
</dbReference>
<evidence type="ECO:0000313" key="3">
    <source>
        <dbReference type="Proteomes" id="UP000431401"/>
    </source>
</evidence>
<dbReference type="InterPro" id="IPR029058">
    <property type="entry name" value="AB_hydrolase_fold"/>
</dbReference>
<keyword evidence="2" id="KW-0575">Peroxidase</keyword>
<keyword evidence="2" id="KW-0560">Oxidoreductase</keyword>
<dbReference type="PANTHER" id="PTHR43194">
    <property type="entry name" value="HYDROLASE ALPHA/BETA FOLD FAMILY"/>
    <property type="match status" value="1"/>
</dbReference>
<dbReference type="Proteomes" id="UP000431401">
    <property type="component" value="Unassembled WGS sequence"/>
</dbReference>
<dbReference type="SUPFAM" id="SSF53474">
    <property type="entry name" value="alpha/beta-Hydrolases"/>
    <property type="match status" value="1"/>
</dbReference>
<dbReference type="InterPro" id="IPR000073">
    <property type="entry name" value="AB_hydrolase_1"/>
</dbReference>
<dbReference type="Pfam" id="PF12697">
    <property type="entry name" value="Abhydrolase_6"/>
    <property type="match status" value="1"/>
</dbReference>
<feature type="domain" description="AB hydrolase-1" evidence="1">
    <location>
        <begin position="22"/>
        <end position="249"/>
    </location>
</feature>
<dbReference type="PRINTS" id="PR00111">
    <property type="entry name" value="ABHYDROLASE"/>
</dbReference>
<evidence type="ECO:0000259" key="1">
    <source>
        <dbReference type="Pfam" id="PF12697"/>
    </source>
</evidence>
<dbReference type="EC" id="1.11.1.18" evidence="2"/>
<evidence type="ECO:0000313" key="2">
    <source>
        <dbReference type="EMBL" id="MQY24848.1"/>
    </source>
</evidence>
<dbReference type="PANTHER" id="PTHR43194:SF5">
    <property type="entry name" value="PIMELOYL-[ACYL-CARRIER PROTEIN] METHYL ESTER ESTERASE"/>
    <property type="match status" value="1"/>
</dbReference>